<keyword evidence="2" id="KW-1185">Reference proteome</keyword>
<evidence type="ECO:0000313" key="2">
    <source>
        <dbReference type="Proteomes" id="UP001228049"/>
    </source>
</evidence>
<sequence>IVAGDKSLPSAVLEKLELIKEQKHTCCSAFFNDRCLLIDQHNAGSLSVSL</sequence>
<organism evidence="1 2">
    <name type="scientific">Dissostichus eleginoides</name>
    <name type="common">Patagonian toothfish</name>
    <name type="synonym">Dissostichus amissus</name>
    <dbReference type="NCBI Taxonomy" id="100907"/>
    <lineage>
        <taxon>Eukaryota</taxon>
        <taxon>Metazoa</taxon>
        <taxon>Chordata</taxon>
        <taxon>Craniata</taxon>
        <taxon>Vertebrata</taxon>
        <taxon>Euteleostomi</taxon>
        <taxon>Actinopterygii</taxon>
        <taxon>Neopterygii</taxon>
        <taxon>Teleostei</taxon>
        <taxon>Neoteleostei</taxon>
        <taxon>Acanthomorphata</taxon>
        <taxon>Eupercaria</taxon>
        <taxon>Perciformes</taxon>
        <taxon>Notothenioidei</taxon>
        <taxon>Nototheniidae</taxon>
        <taxon>Dissostichus</taxon>
    </lineage>
</organism>
<reference evidence="1" key="1">
    <citation type="submission" date="2023-04" db="EMBL/GenBank/DDBJ databases">
        <title>Chromosome-level genome of Chaenocephalus aceratus.</title>
        <authorList>
            <person name="Park H."/>
        </authorList>
    </citation>
    <scope>NUCLEOTIDE SEQUENCE</scope>
    <source>
        <strain evidence="1">DE</strain>
        <tissue evidence="1">Muscle</tissue>
    </source>
</reference>
<dbReference type="AlphaFoldDB" id="A0AAD9BPZ8"/>
<accession>A0AAD9BPZ8</accession>
<dbReference type="GO" id="GO:0003743">
    <property type="term" value="F:translation initiation factor activity"/>
    <property type="evidence" value="ECO:0007669"/>
    <property type="project" value="UniProtKB-KW"/>
</dbReference>
<dbReference type="EMBL" id="JASDAP010000018">
    <property type="protein sequence ID" value="KAK1888237.1"/>
    <property type="molecule type" value="Genomic_DNA"/>
</dbReference>
<keyword evidence="1" id="KW-0396">Initiation factor</keyword>
<keyword evidence="1" id="KW-0648">Protein biosynthesis</keyword>
<gene>
    <name evidence="1" type="ORF">KUDE01_029020</name>
</gene>
<feature type="non-terminal residue" evidence="1">
    <location>
        <position position="1"/>
    </location>
</feature>
<evidence type="ECO:0000313" key="1">
    <source>
        <dbReference type="EMBL" id="KAK1888237.1"/>
    </source>
</evidence>
<protein>
    <submittedName>
        <fullName evidence="1">Eukaryotic translation initiation factor 4E-binding protein 3</fullName>
    </submittedName>
</protein>
<feature type="non-terminal residue" evidence="1">
    <location>
        <position position="50"/>
    </location>
</feature>
<proteinExistence type="predicted"/>
<name>A0AAD9BPZ8_DISEL</name>
<comment type="caution">
    <text evidence="1">The sequence shown here is derived from an EMBL/GenBank/DDBJ whole genome shotgun (WGS) entry which is preliminary data.</text>
</comment>
<dbReference type="Proteomes" id="UP001228049">
    <property type="component" value="Unassembled WGS sequence"/>
</dbReference>